<protein>
    <submittedName>
        <fullName evidence="2">Uncharacterized protein</fullName>
    </submittedName>
</protein>
<keyword evidence="1" id="KW-0472">Membrane</keyword>
<dbReference type="EMBL" id="PDLN01000016">
    <property type="protein sequence ID" value="RDW64276.1"/>
    <property type="molecule type" value="Genomic_DNA"/>
</dbReference>
<name>A0A3D8QR28_9HELO</name>
<keyword evidence="1" id="KW-1133">Transmembrane helix</keyword>
<evidence type="ECO:0000313" key="2">
    <source>
        <dbReference type="EMBL" id="RDW64276.1"/>
    </source>
</evidence>
<dbReference type="AlphaFoldDB" id="A0A3D8QR28"/>
<keyword evidence="3" id="KW-1185">Reference proteome</keyword>
<dbReference type="OrthoDB" id="5428890at2759"/>
<sequence>MATVSESCPSLGMKLNICELQSIDGSNRISVTDNVSNTVQDIPLDLWSCQQAILDIIAHPSEPICTGKAQYSNWYAHYLDKKIRDLYLSPLMNSTLSFIAPQFGLTGRQPDILVTCIYRCFVVIAKELDSGSTSIVIISQKLMELKHDSISSSPGQDLSQLYQFIFKGISMITMLFEVADNPAPSRLQLLLPTTKLRKTSRFKHSSIWHNLECPITDGSGGTMQMDIDHLLSHFGDLVPRTCYSTSENGQNLYDDTIIASNINFDALSKIGKLSIEWVESLSLHLELHERSSVLRLFRFPSFCALLCSRFEAPETLLSKIVSIPEPRSRSYSISATEGQYAYSSDFLIEVLCSYRLIFGQHRASYETFVKIRPSGFRDPLLETLCGKSCIKHDFYDELEAGASKNVYSASSDFPLIGRRILVLQDYMNAQNPSDLRTLWYDKRDILRWYTFWAVVVVGGVSILLSIISTVLTAVQVSQLS</sequence>
<dbReference type="Proteomes" id="UP000256328">
    <property type="component" value="Unassembled WGS sequence"/>
</dbReference>
<proteinExistence type="predicted"/>
<organism evidence="2 3">
    <name type="scientific">Coleophoma crateriformis</name>
    <dbReference type="NCBI Taxonomy" id="565419"/>
    <lineage>
        <taxon>Eukaryota</taxon>
        <taxon>Fungi</taxon>
        <taxon>Dikarya</taxon>
        <taxon>Ascomycota</taxon>
        <taxon>Pezizomycotina</taxon>
        <taxon>Leotiomycetes</taxon>
        <taxon>Helotiales</taxon>
        <taxon>Dermateaceae</taxon>
        <taxon>Coleophoma</taxon>
    </lineage>
</organism>
<evidence type="ECO:0000256" key="1">
    <source>
        <dbReference type="SAM" id="Phobius"/>
    </source>
</evidence>
<feature type="transmembrane region" description="Helical" evidence="1">
    <location>
        <begin position="448"/>
        <end position="474"/>
    </location>
</feature>
<keyword evidence="1" id="KW-0812">Transmembrane</keyword>
<comment type="caution">
    <text evidence="2">The sequence shown here is derived from an EMBL/GenBank/DDBJ whole genome shotgun (WGS) entry which is preliminary data.</text>
</comment>
<accession>A0A3D8QR28</accession>
<reference evidence="2 3" key="1">
    <citation type="journal article" date="2018" name="IMA Fungus">
        <title>IMA Genome-F 9: Draft genome sequence of Annulohypoxylon stygium, Aspergillus mulundensis, Berkeleyomyces basicola (syn. Thielaviopsis basicola), Ceratocystis smalleyi, two Cercospora beticola strains, Coleophoma cylindrospora, Fusarium fracticaudum, Phialophora cf. hyalina, and Morchella septimelata.</title>
        <authorList>
            <person name="Wingfield B.D."/>
            <person name="Bills G.F."/>
            <person name="Dong Y."/>
            <person name="Huang W."/>
            <person name="Nel W.J."/>
            <person name="Swalarsk-Parry B.S."/>
            <person name="Vaghefi N."/>
            <person name="Wilken P.M."/>
            <person name="An Z."/>
            <person name="de Beer Z.W."/>
            <person name="De Vos L."/>
            <person name="Chen L."/>
            <person name="Duong T.A."/>
            <person name="Gao Y."/>
            <person name="Hammerbacher A."/>
            <person name="Kikkert J.R."/>
            <person name="Li Y."/>
            <person name="Li H."/>
            <person name="Li K."/>
            <person name="Li Q."/>
            <person name="Liu X."/>
            <person name="Ma X."/>
            <person name="Naidoo K."/>
            <person name="Pethybridge S.J."/>
            <person name="Sun J."/>
            <person name="Steenkamp E.T."/>
            <person name="van der Nest M.A."/>
            <person name="van Wyk S."/>
            <person name="Wingfield M.J."/>
            <person name="Xiong C."/>
            <person name="Yue Q."/>
            <person name="Zhang X."/>
        </authorList>
    </citation>
    <scope>NUCLEOTIDE SEQUENCE [LARGE SCALE GENOMIC DNA]</scope>
    <source>
        <strain evidence="2 3">BP5796</strain>
    </source>
</reference>
<evidence type="ECO:0000313" key="3">
    <source>
        <dbReference type="Proteomes" id="UP000256328"/>
    </source>
</evidence>
<gene>
    <name evidence="2" type="ORF">BP5796_10778</name>
</gene>